<sequence length="413" mass="46007">MMNIFMMILVAIFMLGFYMISSPSQRVIQQETEYAITQSDLRAVAECASAQHNAQIKGNSFQDICVEQNGIQSQFVCLNANMKITSCEIAKNKKPDFAYIVTTTNVISQDNYNNMLDILETAFPDAGTFGIFMDGKIMLGGSTGARIIPDAIVDEMELKNGQLVYVTQYEIPDEETVFSAPVQTDVICPIGTIKTYRFGRWQCVTYNTKTDCGGDMIWDSELLTCVADETKKPLCAEQQTAVIVDDVWECINPFPEKICPSGMTLRLNYSTLEWECVVDPSESKDTKKCENLTQGAIFGAVGTTIRVPSSSCTDCEKMITNYDTCETICVPDPSKINNKSCYPGDADECTGKNKGFYFGFPAYSYATNVDAIKGYSVPLDSKHPQNRKFNCMDCGEREIDEERSIPPYIIVCK</sequence>
<reference evidence="1" key="2">
    <citation type="journal article" date="2021" name="PeerJ">
        <title>Extensive microbial diversity within the chicken gut microbiome revealed by metagenomics and culture.</title>
        <authorList>
            <person name="Gilroy R."/>
            <person name="Ravi A."/>
            <person name="Getino M."/>
            <person name="Pursley I."/>
            <person name="Horton D.L."/>
            <person name="Alikhan N.F."/>
            <person name="Baker D."/>
            <person name="Gharbi K."/>
            <person name="Hall N."/>
            <person name="Watson M."/>
            <person name="Adriaenssens E.M."/>
            <person name="Foster-Nyarko E."/>
            <person name="Jarju S."/>
            <person name="Secka A."/>
            <person name="Antonio M."/>
            <person name="Oren A."/>
            <person name="Chaudhuri R.R."/>
            <person name="La Ragione R."/>
            <person name="Hildebrand F."/>
            <person name="Pallen M.J."/>
        </authorList>
    </citation>
    <scope>NUCLEOTIDE SEQUENCE</scope>
    <source>
        <strain evidence="1">CHK136-897</strain>
    </source>
</reference>
<accession>A0A9D1SM16</accession>
<dbReference type="EMBL" id="DVNO01000016">
    <property type="protein sequence ID" value="HIU65419.1"/>
    <property type="molecule type" value="Genomic_DNA"/>
</dbReference>
<evidence type="ECO:0000313" key="1">
    <source>
        <dbReference type="EMBL" id="HIU65419.1"/>
    </source>
</evidence>
<evidence type="ECO:0000313" key="2">
    <source>
        <dbReference type="Proteomes" id="UP000824142"/>
    </source>
</evidence>
<reference evidence="1" key="1">
    <citation type="submission" date="2020-10" db="EMBL/GenBank/DDBJ databases">
        <authorList>
            <person name="Gilroy R."/>
        </authorList>
    </citation>
    <scope>NUCLEOTIDE SEQUENCE</scope>
    <source>
        <strain evidence="1">CHK136-897</strain>
    </source>
</reference>
<dbReference type="Proteomes" id="UP000824142">
    <property type="component" value="Unassembled WGS sequence"/>
</dbReference>
<organism evidence="1 2">
    <name type="scientific">Candidatus Enterousia avicola</name>
    <dbReference type="NCBI Taxonomy" id="2840787"/>
    <lineage>
        <taxon>Bacteria</taxon>
        <taxon>Pseudomonadati</taxon>
        <taxon>Pseudomonadota</taxon>
        <taxon>Alphaproteobacteria</taxon>
        <taxon>Candidatus Enterousia</taxon>
    </lineage>
</organism>
<dbReference type="AlphaFoldDB" id="A0A9D1SM16"/>
<protein>
    <submittedName>
        <fullName evidence="1">Uncharacterized protein</fullName>
    </submittedName>
</protein>
<proteinExistence type="predicted"/>
<comment type="caution">
    <text evidence="1">The sequence shown here is derived from an EMBL/GenBank/DDBJ whole genome shotgun (WGS) entry which is preliminary data.</text>
</comment>
<gene>
    <name evidence="1" type="ORF">IAC63_02140</name>
</gene>
<name>A0A9D1SM16_9PROT</name>